<evidence type="ECO:0000256" key="2">
    <source>
        <dbReference type="SAM" id="MobiDB-lite"/>
    </source>
</evidence>
<feature type="region of interest" description="Disordered" evidence="2">
    <location>
        <begin position="1"/>
        <end position="29"/>
    </location>
</feature>
<dbReference type="PROSITE" id="PS50158">
    <property type="entry name" value="ZF_CCHC"/>
    <property type="match status" value="1"/>
</dbReference>
<feature type="region of interest" description="Disordered" evidence="2">
    <location>
        <begin position="260"/>
        <end position="309"/>
    </location>
</feature>
<sequence>MEIDSQQLVRTTSPPVLGQGEPERKLPAFTGADKDWPEWSYDAKADLIFWGVMSEADFACVEASQEPLAVPRDPEFANQAARLWIMLLRSCKGNAKMLAQRAGRGNGAEAWRLLWRRFSRAGDEDAMHVMSWLMKYDFGDMSQCLDRLSRLDVLVQSYNTSNPIEEIPEALIKTVLKERLPEPLRSHVALVVTSRTGLLELRARVEEYLQQRKPFDDEYVLPNYHQARDAEVKPPQPADSEPSVPMDLSMLSWIAAMKGKGKGKGKSKMKGSHPSSKGSPFAGSSTDAWSQQWSSPWPSWGDADDDQDGATVDWSVQCWGCGGWGHRERVCPSKGHGRGISLLSRVAGDELTLPAAGVVSKDAEKEMLQIDFGKNPWLLNVTEVKNPQQILDLKTLEEADEAQADETK</sequence>
<proteinExistence type="predicted"/>
<dbReference type="Proteomes" id="UP000626109">
    <property type="component" value="Unassembled WGS sequence"/>
</dbReference>
<feature type="compositionally biased region" description="Polar residues" evidence="2">
    <location>
        <begin position="1"/>
        <end position="14"/>
    </location>
</feature>
<dbReference type="InterPro" id="IPR001878">
    <property type="entry name" value="Znf_CCHC"/>
</dbReference>
<feature type="domain" description="CCHC-type" evidence="3">
    <location>
        <begin position="318"/>
        <end position="333"/>
    </location>
</feature>
<feature type="compositionally biased region" description="Low complexity" evidence="2">
    <location>
        <begin position="289"/>
        <end position="301"/>
    </location>
</feature>
<dbReference type="GO" id="GO:0003676">
    <property type="term" value="F:nucleic acid binding"/>
    <property type="evidence" value="ECO:0007669"/>
    <property type="project" value="InterPro"/>
</dbReference>
<keyword evidence="1" id="KW-0863">Zinc-finger</keyword>
<evidence type="ECO:0000313" key="5">
    <source>
        <dbReference type="Proteomes" id="UP000626109"/>
    </source>
</evidence>
<dbReference type="GO" id="GO:0008270">
    <property type="term" value="F:zinc ion binding"/>
    <property type="evidence" value="ECO:0007669"/>
    <property type="project" value="UniProtKB-KW"/>
</dbReference>
<keyword evidence="1" id="KW-0862">Zinc</keyword>
<evidence type="ECO:0000256" key="1">
    <source>
        <dbReference type="PROSITE-ProRule" id="PRU00047"/>
    </source>
</evidence>
<comment type="caution">
    <text evidence="4">The sequence shown here is derived from an EMBL/GenBank/DDBJ whole genome shotgun (WGS) entry which is preliminary data.</text>
</comment>
<protein>
    <recommendedName>
        <fullName evidence="3">CCHC-type domain-containing protein</fullName>
    </recommendedName>
</protein>
<reference evidence="4" key="1">
    <citation type="submission" date="2021-02" db="EMBL/GenBank/DDBJ databases">
        <authorList>
            <person name="Dougan E. K."/>
            <person name="Rhodes N."/>
            <person name="Thang M."/>
            <person name="Chan C."/>
        </authorList>
    </citation>
    <scope>NUCLEOTIDE SEQUENCE</scope>
</reference>
<evidence type="ECO:0000259" key="3">
    <source>
        <dbReference type="PROSITE" id="PS50158"/>
    </source>
</evidence>
<evidence type="ECO:0000313" key="4">
    <source>
        <dbReference type="EMBL" id="CAE8650960.1"/>
    </source>
</evidence>
<accession>A0A813IIL2</accession>
<feature type="compositionally biased region" description="Basic residues" evidence="2">
    <location>
        <begin position="260"/>
        <end position="271"/>
    </location>
</feature>
<keyword evidence="1" id="KW-0479">Metal-binding</keyword>
<gene>
    <name evidence="4" type="ORF">PGLA2088_LOCUS8721</name>
</gene>
<organism evidence="4 5">
    <name type="scientific">Polarella glacialis</name>
    <name type="common">Dinoflagellate</name>
    <dbReference type="NCBI Taxonomy" id="89957"/>
    <lineage>
        <taxon>Eukaryota</taxon>
        <taxon>Sar</taxon>
        <taxon>Alveolata</taxon>
        <taxon>Dinophyceae</taxon>
        <taxon>Suessiales</taxon>
        <taxon>Suessiaceae</taxon>
        <taxon>Polarella</taxon>
    </lineage>
</organism>
<dbReference type="EMBL" id="CAJNNW010009449">
    <property type="protein sequence ID" value="CAE8650960.1"/>
    <property type="molecule type" value="Genomic_DNA"/>
</dbReference>
<name>A0A813IIL2_POLGL</name>
<dbReference type="AlphaFoldDB" id="A0A813IIL2"/>